<evidence type="ECO:0000313" key="2">
    <source>
        <dbReference type="EMBL" id="CAL1714461.1"/>
    </source>
</evidence>
<evidence type="ECO:0000313" key="3">
    <source>
        <dbReference type="Proteomes" id="UP001497453"/>
    </source>
</evidence>
<feature type="region of interest" description="Disordered" evidence="1">
    <location>
        <begin position="253"/>
        <end position="275"/>
    </location>
</feature>
<sequence>MEEIEEQLPLPPADQMPASSGIIPQKRKDPPPEADSPSVSPTNGRVPTDLSNALEIPKDEYENGRVKCEGCGEEISIRDEATGSFTVKHWEAHRTDCPNAKQPTPEAPSHTPEPLLESPGLPANKRRRPKRNEEERIAYLRHDPYVAQFEAYRVLCASCDKWIRLRPNSTYCSIPWDAHRKSCLAKRNRRSAKNGNSFDDRTALFANDPHVRKFDTERVQCKNCEQWVTLGSTDNTTAVKTWREHRNACLQSAASASTTPVPSTSTASIPTADSVPPPSKHLLAMVASSMPLPASITQIPPSLSPSTFKDLNPSNFPPAQESRRRNAEQRAAALRSDPLIGEVEPNRVFCSLCQKWVQLRQDSSYCAYPWLQHRSKCLNKQQNGGHKRERAQREAEYVAAGAFPKGETGADDSDEPESEEGVESGADKDAKEARRREKRKAKDVTTLSRRKDASRRKSPPDLSYPFEDPDAEGEPDYMDVDLGHPAILADLDSPAGRLDFAFKSIRHLFKTTYARSDDLTIATLVTYLNAAMPPDKHEDFDTTEVIKAATALHERGDFVFVGDVLRIPE</sequence>
<organism evidence="2 3">
    <name type="scientific">Somion occarium</name>
    <dbReference type="NCBI Taxonomy" id="3059160"/>
    <lineage>
        <taxon>Eukaryota</taxon>
        <taxon>Fungi</taxon>
        <taxon>Dikarya</taxon>
        <taxon>Basidiomycota</taxon>
        <taxon>Agaricomycotina</taxon>
        <taxon>Agaricomycetes</taxon>
        <taxon>Polyporales</taxon>
        <taxon>Cerrenaceae</taxon>
        <taxon>Somion</taxon>
    </lineage>
</organism>
<feature type="compositionally biased region" description="Basic and acidic residues" evidence="1">
    <location>
        <begin position="425"/>
        <end position="443"/>
    </location>
</feature>
<accession>A0ABP1E311</accession>
<feature type="compositionally biased region" description="Acidic residues" evidence="1">
    <location>
        <begin position="467"/>
        <end position="478"/>
    </location>
</feature>
<dbReference type="EMBL" id="OZ037951">
    <property type="protein sequence ID" value="CAL1714461.1"/>
    <property type="molecule type" value="Genomic_DNA"/>
</dbReference>
<dbReference type="Proteomes" id="UP001497453">
    <property type="component" value="Chromosome 8"/>
</dbReference>
<gene>
    <name evidence="2" type="ORF">GFSPODELE1_LOCUS9782</name>
</gene>
<feature type="compositionally biased region" description="Polar residues" evidence="1">
    <location>
        <begin position="297"/>
        <end position="314"/>
    </location>
</feature>
<name>A0ABP1E311_9APHY</name>
<feature type="compositionally biased region" description="Polar residues" evidence="1">
    <location>
        <begin position="37"/>
        <end position="51"/>
    </location>
</feature>
<feature type="region of interest" description="Disordered" evidence="1">
    <location>
        <begin position="297"/>
        <end position="332"/>
    </location>
</feature>
<keyword evidence="3" id="KW-1185">Reference proteome</keyword>
<evidence type="ECO:0000256" key="1">
    <source>
        <dbReference type="SAM" id="MobiDB-lite"/>
    </source>
</evidence>
<feature type="region of interest" description="Disordered" evidence="1">
    <location>
        <begin position="1"/>
        <end position="63"/>
    </location>
</feature>
<feature type="compositionally biased region" description="Low complexity" evidence="1">
    <location>
        <begin position="253"/>
        <end position="274"/>
    </location>
</feature>
<protein>
    <submittedName>
        <fullName evidence="2">Uncharacterized protein</fullName>
    </submittedName>
</protein>
<reference evidence="3" key="1">
    <citation type="submission" date="2024-04" db="EMBL/GenBank/DDBJ databases">
        <authorList>
            <person name="Shaw F."/>
            <person name="Minotto A."/>
        </authorList>
    </citation>
    <scope>NUCLEOTIDE SEQUENCE [LARGE SCALE GENOMIC DNA]</scope>
</reference>
<feature type="region of interest" description="Disordered" evidence="1">
    <location>
        <begin position="380"/>
        <end position="478"/>
    </location>
</feature>
<proteinExistence type="predicted"/>
<feature type="compositionally biased region" description="Acidic residues" evidence="1">
    <location>
        <begin position="409"/>
        <end position="422"/>
    </location>
</feature>
<feature type="region of interest" description="Disordered" evidence="1">
    <location>
        <begin position="96"/>
        <end position="131"/>
    </location>
</feature>